<name>A0A9W8TC89_9HYPO</name>
<accession>A0A9W8TC89</accession>
<evidence type="ECO:0000313" key="2">
    <source>
        <dbReference type="EMBL" id="KAJ4311475.1"/>
    </source>
</evidence>
<organism evidence="2 3">
    <name type="scientific">Fusarium piperis</name>
    <dbReference type="NCBI Taxonomy" id="1435070"/>
    <lineage>
        <taxon>Eukaryota</taxon>
        <taxon>Fungi</taxon>
        <taxon>Dikarya</taxon>
        <taxon>Ascomycota</taxon>
        <taxon>Pezizomycotina</taxon>
        <taxon>Sordariomycetes</taxon>
        <taxon>Hypocreomycetidae</taxon>
        <taxon>Hypocreales</taxon>
        <taxon>Nectriaceae</taxon>
        <taxon>Fusarium</taxon>
        <taxon>Fusarium solani species complex</taxon>
    </lineage>
</organism>
<evidence type="ECO:0000313" key="3">
    <source>
        <dbReference type="Proteomes" id="UP001140502"/>
    </source>
</evidence>
<proteinExistence type="predicted"/>
<dbReference type="EMBL" id="JAPEUR010000330">
    <property type="protein sequence ID" value="KAJ4311475.1"/>
    <property type="molecule type" value="Genomic_DNA"/>
</dbReference>
<comment type="caution">
    <text evidence="2">The sequence shown here is derived from an EMBL/GenBank/DDBJ whole genome shotgun (WGS) entry which is preliminary data.</text>
</comment>
<dbReference type="Proteomes" id="UP001140502">
    <property type="component" value="Unassembled WGS sequence"/>
</dbReference>
<feature type="region of interest" description="Disordered" evidence="1">
    <location>
        <begin position="175"/>
        <end position="212"/>
    </location>
</feature>
<dbReference type="OrthoDB" id="4757095at2759"/>
<keyword evidence="3" id="KW-1185">Reference proteome</keyword>
<sequence>MLINFETRDLIENPGPVKPQEQSLFFRKLIPDVRNLIYLEAFGYNEGARLLLRSNKLMFTDQAIFTRFFAQVPDNLQNSVRSLDICVRPVNCGYDLTHLICEMISSWPGDGLKLRMKWDLGLAGQKTLRRLAMNAIEQLMENPRILPKFWAPKRLEEEAERVLKKEDFLRLEFVTEESESDEWEDDEDEDSDDYDYGWDNDGEGYDDDDMTDMDYDDEEALRYWQALADQA</sequence>
<evidence type="ECO:0000256" key="1">
    <source>
        <dbReference type="SAM" id="MobiDB-lite"/>
    </source>
</evidence>
<dbReference type="AlphaFoldDB" id="A0A9W8TC89"/>
<reference evidence="2" key="1">
    <citation type="submission" date="2022-10" db="EMBL/GenBank/DDBJ databases">
        <title>Tapping the CABI collections for fungal endophytes: first genome assemblies for Collariella, Neodidymelliopsis, Ascochyta clinopodiicola, Didymella pomorum, Didymosphaeria variabile, Neocosmospora piperis and Neocucurbitaria cava.</title>
        <authorList>
            <person name="Hill R."/>
        </authorList>
    </citation>
    <scope>NUCLEOTIDE SEQUENCE</scope>
    <source>
        <strain evidence="2">IMI 366586</strain>
    </source>
</reference>
<protein>
    <submittedName>
        <fullName evidence="2">Uncharacterized protein</fullName>
    </submittedName>
</protein>
<gene>
    <name evidence="2" type="ORF">N0V84_010427</name>
</gene>